<name>A0ABV8R4P6_9FLAO</name>
<dbReference type="RefSeq" id="WP_377407176.1">
    <property type="nucleotide sequence ID" value="NZ_JBHSCY010000001.1"/>
</dbReference>
<keyword evidence="3" id="KW-1185">Reference proteome</keyword>
<proteinExistence type="predicted"/>
<feature type="transmembrane region" description="Helical" evidence="1">
    <location>
        <begin position="44"/>
        <end position="66"/>
    </location>
</feature>
<dbReference type="Proteomes" id="UP001595826">
    <property type="component" value="Unassembled WGS sequence"/>
</dbReference>
<sequence>MNRTKVIYQILLTMVFILIGLAIITVVLTILSMGDDVNSGQVEFNRIVNSIIGFPVGLFKGGFPLIQSNTDFWKSNNLILLLLNTLIQAVGIVFIGKFVKKKNG</sequence>
<gene>
    <name evidence="2" type="ORF">ACFOWD_00380</name>
</gene>
<keyword evidence="1" id="KW-0812">Transmembrane</keyword>
<feature type="transmembrane region" description="Helical" evidence="1">
    <location>
        <begin position="6"/>
        <end position="32"/>
    </location>
</feature>
<dbReference type="EMBL" id="JBHSCY010000001">
    <property type="protein sequence ID" value="MFC4267346.1"/>
    <property type="molecule type" value="Genomic_DNA"/>
</dbReference>
<accession>A0ABV8R4P6</accession>
<reference evidence="3" key="1">
    <citation type="journal article" date="2019" name="Int. J. Syst. Evol. Microbiol.">
        <title>The Global Catalogue of Microorganisms (GCM) 10K type strain sequencing project: providing services to taxonomists for standard genome sequencing and annotation.</title>
        <authorList>
            <consortium name="The Broad Institute Genomics Platform"/>
            <consortium name="The Broad Institute Genome Sequencing Center for Infectious Disease"/>
            <person name="Wu L."/>
            <person name="Ma J."/>
        </authorList>
    </citation>
    <scope>NUCLEOTIDE SEQUENCE [LARGE SCALE GENOMIC DNA]</scope>
    <source>
        <strain evidence="3">CECT 8655</strain>
    </source>
</reference>
<evidence type="ECO:0000313" key="2">
    <source>
        <dbReference type="EMBL" id="MFC4267346.1"/>
    </source>
</evidence>
<comment type="caution">
    <text evidence="2">The sequence shown here is derived from an EMBL/GenBank/DDBJ whole genome shotgun (WGS) entry which is preliminary data.</text>
</comment>
<protein>
    <submittedName>
        <fullName evidence="2">Uncharacterized protein</fullName>
    </submittedName>
</protein>
<keyword evidence="1" id="KW-0472">Membrane</keyword>
<feature type="transmembrane region" description="Helical" evidence="1">
    <location>
        <begin position="78"/>
        <end position="99"/>
    </location>
</feature>
<evidence type="ECO:0000313" key="3">
    <source>
        <dbReference type="Proteomes" id="UP001595826"/>
    </source>
</evidence>
<organism evidence="2 3">
    <name type="scientific">Polaribacter marinivivus</name>
    <dbReference type="NCBI Taxonomy" id="1524260"/>
    <lineage>
        <taxon>Bacteria</taxon>
        <taxon>Pseudomonadati</taxon>
        <taxon>Bacteroidota</taxon>
        <taxon>Flavobacteriia</taxon>
        <taxon>Flavobacteriales</taxon>
        <taxon>Flavobacteriaceae</taxon>
    </lineage>
</organism>
<evidence type="ECO:0000256" key="1">
    <source>
        <dbReference type="SAM" id="Phobius"/>
    </source>
</evidence>
<keyword evidence="1" id="KW-1133">Transmembrane helix</keyword>